<sequence>MSTNTIAGSICLASFTLMGLFLYLGDNSLAGLSLMSALTMPMLVYVFSALHSRSKTSIVPTADNENDASDTVGLKVESASLKDTAPINTNQETVGNTEDTKESILSSRSSAFILFAAFVIFSIYKSTNPPYPNYGLPDATGAFIIYLIAGGLAASITYFISKRHAALVLVIATTLLSLLVSIHQHTGYANFNDCMLQKMDGQVDSMRGFALQECRRLFPQ</sequence>
<comment type="caution">
    <text evidence="2">The sequence shown here is derived from an EMBL/GenBank/DDBJ whole genome shotgun (WGS) entry which is preliminary data.</text>
</comment>
<feature type="transmembrane region" description="Helical" evidence="1">
    <location>
        <begin position="7"/>
        <end position="24"/>
    </location>
</feature>
<reference evidence="2 4" key="2">
    <citation type="submission" date="2018-06" db="EMBL/GenBank/DDBJ databases">
        <title>Genomic Encyclopedia of Type Strains, Phase III (KMG-III): the genomes of soil and plant-associated and newly described type strains.</title>
        <authorList>
            <person name="Whitman W."/>
        </authorList>
    </citation>
    <scope>NUCLEOTIDE SEQUENCE [LARGE SCALE GENOMIC DNA]</scope>
    <source>
        <strain evidence="2 4">CGMCC 1.15366</strain>
    </source>
</reference>
<feature type="transmembrane region" description="Helical" evidence="1">
    <location>
        <begin position="111"/>
        <end position="127"/>
    </location>
</feature>
<name>A0A327X641_9GAMM</name>
<organism evidence="2 4">
    <name type="scientific">Aliidiomarina maris</name>
    <dbReference type="NCBI Taxonomy" id="531312"/>
    <lineage>
        <taxon>Bacteria</taxon>
        <taxon>Pseudomonadati</taxon>
        <taxon>Pseudomonadota</taxon>
        <taxon>Gammaproteobacteria</taxon>
        <taxon>Alteromonadales</taxon>
        <taxon>Idiomarinaceae</taxon>
        <taxon>Aliidiomarina</taxon>
    </lineage>
</organism>
<evidence type="ECO:0000313" key="4">
    <source>
        <dbReference type="Proteomes" id="UP000249203"/>
    </source>
</evidence>
<evidence type="ECO:0000313" key="2">
    <source>
        <dbReference type="EMBL" id="RAK01638.1"/>
    </source>
</evidence>
<dbReference type="EMBL" id="QLMD01000001">
    <property type="protein sequence ID" value="RAK01638.1"/>
    <property type="molecule type" value="Genomic_DNA"/>
</dbReference>
<feature type="transmembrane region" description="Helical" evidence="1">
    <location>
        <begin position="166"/>
        <end position="183"/>
    </location>
</feature>
<dbReference type="EMBL" id="PIPK01000001">
    <property type="protein sequence ID" value="RUO28462.1"/>
    <property type="molecule type" value="Genomic_DNA"/>
</dbReference>
<evidence type="ECO:0000313" key="5">
    <source>
        <dbReference type="Proteomes" id="UP000287865"/>
    </source>
</evidence>
<reference evidence="3 5" key="1">
    <citation type="journal article" date="2018" name="Front. Microbiol.">
        <title>Genome-Based Analysis Reveals the Taxonomy and Diversity of the Family Idiomarinaceae.</title>
        <authorList>
            <person name="Liu Y."/>
            <person name="Lai Q."/>
            <person name="Shao Z."/>
        </authorList>
    </citation>
    <scope>NUCLEOTIDE SEQUENCE [LARGE SCALE GENOMIC DNA]</scope>
    <source>
        <strain evidence="3 5">CF12-14</strain>
    </source>
</reference>
<feature type="transmembrane region" description="Helical" evidence="1">
    <location>
        <begin position="30"/>
        <end position="50"/>
    </location>
</feature>
<accession>A0A327X641</accession>
<evidence type="ECO:0000313" key="3">
    <source>
        <dbReference type="EMBL" id="RUO28462.1"/>
    </source>
</evidence>
<dbReference type="Proteomes" id="UP000287865">
    <property type="component" value="Unassembled WGS sequence"/>
</dbReference>
<keyword evidence="1" id="KW-0812">Transmembrane</keyword>
<keyword evidence="1" id="KW-1133">Transmembrane helix</keyword>
<dbReference type="RefSeq" id="WP_111568117.1">
    <property type="nucleotide sequence ID" value="NZ_PIPK01000001.1"/>
</dbReference>
<dbReference type="AlphaFoldDB" id="A0A327X641"/>
<proteinExistence type="predicted"/>
<evidence type="ECO:0000256" key="1">
    <source>
        <dbReference type="SAM" id="Phobius"/>
    </source>
</evidence>
<feature type="transmembrane region" description="Helical" evidence="1">
    <location>
        <begin position="139"/>
        <end position="159"/>
    </location>
</feature>
<dbReference type="Proteomes" id="UP000249203">
    <property type="component" value="Unassembled WGS sequence"/>
</dbReference>
<keyword evidence="1" id="KW-0472">Membrane</keyword>
<protein>
    <submittedName>
        <fullName evidence="2">Uncharacterized protein</fullName>
    </submittedName>
</protein>
<keyword evidence="5" id="KW-1185">Reference proteome</keyword>
<gene>
    <name evidence="2" type="ORF">B0I24_101261</name>
    <name evidence="3" type="ORF">CWE07_01245</name>
</gene>